<dbReference type="KEGG" id="bfc:BacF7301_16825"/>
<evidence type="ECO:0000256" key="1">
    <source>
        <dbReference type="SAM" id="Phobius"/>
    </source>
</evidence>
<dbReference type="AlphaFoldDB" id="A0A6H0KRQ0"/>
<dbReference type="InterPro" id="IPR036691">
    <property type="entry name" value="Endo/exonu/phosph_ase_sf"/>
</dbReference>
<proteinExistence type="predicted"/>
<sequence>MRAFYRLFYYISILLTGVLAGVTIAGAFAGNATPDSFKFMPFIGLGLPVLLLANLAIAIYWTARWRCWVFIPLIAIFCNWGYISSVLQFPLFSPASKPMVKMGAYTPGILTVATYNVDAFNHEHTGYSCKEIAAYMKSQQADILCFQEFGINSEFGIDSLCVALSHWSYHYIPSSPEGEQLLQLAVFSRYPIKEEHLIIYPDSKNCSLWCDIEVNGRMIRLFNNHLQTTEVSRNKRKLEKELRTDNTQRAERAALTLMDGLHENFEKRAVQANILNLLISESPYPTLVCGDFNSLPSSYVYHTVKGDKLQDGFKTSGHGYMYTFKYFKHLLRIDYILHSPELKSIDYFSPELNYSDHNPVVMRVKM</sequence>
<dbReference type="GO" id="GO:0016020">
    <property type="term" value="C:membrane"/>
    <property type="evidence" value="ECO:0007669"/>
    <property type="project" value="GOC"/>
</dbReference>
<dbReference type="PANTHER" id="PTHR14859">
    <property type="entry name" value="CALCOFLUOR WHITE HYPERSENSITIVE PROTEIN PRECURSOR"/>
    <property type="match status" value="1"/>
</dbReference>
<dbReference type="Gene3D" id="3.60.10.10">
    <property type="entry name" value="Endonuclease/exonuclease/phosphatase"/>
    <property type="match status" value="1"/>
</dbReference>
<protein>
    <submittedName>
        <fullName evidence="3">Endonuclease</fullName>
    </submittedName>
</protein>
<evidence type="ECO:0000259" key="2">
    <source>
        <dbReference type="Pfam" id="PF03372"/>
    </source>
</evidence>
<dbReference type="Pfam" id="PF03372">
    <property type="entry name" value="Exo_endo_phos"/>
    <property type="match status" value="1"/>
</dbReference>
<dbReference type="SUPFAM" id="SSF56219">
    <property type="entry name" value="DNase I-like"/>
    <property type="match status" value="1"/>
</dbReference>
<keyword evidence="3" id="KW-0255">Endonuclease</keyword>
<feature type="transmembrane region" description="Helical" evidence="1">
    <location>
        <begin position="68"/>
        <end position="92"/>
    </location>
</feature>
<reference evidence="3 4" key="1">
    <citation type="submission" date="2020-03" db="EMBL/GenBank/DDBJ databases">
        <title>Genomic analysis of Bacteroides faecium CBA7301.</title>
        <authorList>
            <person name="Kim J."/>
            <person name="Roh S.W."/>
        </authorList>
    </citation>
    <scope>NUCLEOTIDE SEQUENCE [LARGE SCALE GENOMIC DNA]</scope>
    <source>
        <strain evidence="3 4">CBA7301</strain>
    </source>
</reference>
<keyword evidence="1" id="KW-1133">Transmembrane helix</keyword>
<dbReference type="PANTHER" id="PTHR14859:SF15">
    <property type="entry name" value="ENDONUCLEASE_EXONUCLEASE_PHOSPHATASE DOMAIN-CONTAINING PROTEIN"/>
    <property type="match status" value="1"/>
</dbReference>
<dbReference type="EMBL" id="CP050831">
    <property type="protein sequence ID" value="QIU95711.1"/>
    <property type="molecule type" value="Genomic_DNA"/>
</dbReference>
<keyword evidence="3" id="KW-0540">Nuclease</keyword>
<keyword evidence="3" id="KW-0378">Hydrolase</keyword>
<dbReference type="GO" id="GO:0004519">
    <property type="term" value="F:endonuclease activity"/>
    <property type="evidence" value="ECO:0007669"/>
    <property type="project" value="UniProtKB-KW"/>
</dbReference>
<evidence type="ECO:0000313" key="3">
    <source>
        <dbReference type="EMBL" id="QIU95711.1"/>
    </source>
</evidence>
<dbReference type="InterPro" id="IPR005135">
    <property type="entry name" value="Endo/exonuclease/phosphatase"/>
</dbReference>
<feature type="transmembrane region" description="Helical" evidence="1">
    <location>
        <begin position="7"/>
        <end position="30"/>
    </location>
</feature>
<organism evidence="3 4">
    <name type="scientific">Bacteroides faecium</name>
    <dbReference type="NCBI Taxonomy" id="2715212"/>
    <lineage>
        <taxon>Bacteria</taxon>
        <taxon>Pseudomonadati</taxon>
        <taxon>Bacteroidota</taxon>
        <taxon>Bacteroidia</taxon>
        <taxon>Bacteroidales</taxon>
        <taxon>Bacteroidaceae</taxon>
        <taxon>Bacteroides</taxon>
    </lineage>
</organism>
<evidence type="ECO:0000313" key="4">
    <source>
        <dbReference type="Proteomes" id="UP000501780"/>
    </source>
</evidence>
<dbReference type="CDD" id="cd09084">
    <property type="entry name" value="EEP-2"/>
    <property type="match status" value="1"/>
</dbReference>
<dbReference type="RefSeq" id="WP_167964593.1">
    <property type="nucleotide sequence ID" value="NZ_CP050831.1"/>
</dbReference>
<accession>A0A6H0KRQ0</accession>
<dbReference type="GO" id="GO:0006506">
    <property type="term" value="P:GPI anchor biosynthetic process"/>
    <property type="evidence" value="ECO:0007669"/>
    <property type="project" value="TreeGrafter"/>
</dbReference>
<gene>
    <name evidence="3" type="ORF">BacF7301_16825</name>
</gene>
<dbReference type="Proteomes" id="UP000501780">
    <property type="component" value="Chromosome"/>
</dbReference>
<keyword evidence="1" id="KW-0812">Transmembrane</keyword>
<name>A0A6H0KRQ0_9BACE</name>
<keyword evidence="1" id="KW-0472">Membrane</keyword>
<feature type="domain" description="Endonuclease/exonuclease/phosphatase" evidence="2">
    <location>
        <begin position="113"/>
        <end position="357"/>
    </location>
</feature>
<keyword evidence="4" id="KW-1185">Reference proteome</keyword>
<dbReference type="InterPro" id="IPR051916">
    <property type="entry name" value="GPI-anchor_lipid_remodeler"/>
</dbReference>
<feature type="transmembrane region" description="Helical" evidence="1">
    <location>
        <begin position="42"/>
        <end position="61"/>
    </location>
</feature>